<feature type="modified residue" description="4-aspartylphosphate" evidence="2">
    <location>
        <position position="55"/>
    </location>
</feature>
<dbReference type="PANTHER" id="PTHR48111">
    <property type="entry name" value="REGULATOR OF RPOS"/>
    <property type="match status" value="1"/>
</dbReference>
<evidence type="ECO:0000256" key="3">
    <source>
        <dbReference type="PROSITE-ProRule" id="PRU01091"/>
    </source>
</evidence>
<evidence type="ECO:0000313" key="7">
    <source>
        <dbReference type="Proteomes" id="UP001165667"/>
    </source>
</evidence>
<organism evidence="6 7">
    <name type="scientific">Lichenifustis flavocetrariae</name>
    <dbReference type="NCBI Taxonomy" id="2949735"/>
    <lineage>
        <taxon>Bacteria</taxon>
        <taxon>Pseudomonadati</taxon>
        <taxon>Pseudomonadota</taxon>
        <taxon>Alphaproteobacteria</taxon>
        <taxon>Hyphomicrobiales</taxon>
        <taxon>Lichenihabitantaceae</taxon>
        <taxon>Lichenifustis</taxon>
    </lineage>
</organism>
<feature type="DNA-binding region" description="OmpR/PhoB-type" evidence="3">
    <location>
        <begin position="129"/>
        <end position="228"/>
    </location>
</feature>
<dbReference type="EMBL" id="JAMOIM010000043">
    <property type="protein sequence ID" value="MCW6512224.1"/>
    <property type="molecule type" value="Genomic_DNA"/>
</dbReference>
<evidence type="ECO:0000256" key="1">
    <source>
        <dbReference type="ARBA" id="ARBA00023125"/>
    </source>
</evidence>
<dbReference type="SUPFAM" id="SSF52172">
    <property type="entry name" value="CheY-like"/>
    <property type="match status" value="1"/>
</dbReference>
<dbReference type="PROSITE" id="PS51755">
    <property type="entry name" value="OMPR_PHOB"/>
    <property type="match status" value="1"/>
</dbReference>
<dbReference type="PANTHER" id="PTHR48111:SF50">
    <property type="entry name" value="KDP OPERON TRANSCRIPTIONAL REGULATORY PROTEIN KDPE"/>
    <property type="match status" value="1"/>
</dbReference>
<feature type="domain" description="OmpR/PhoB-type" evidence="5">
    <location>
        <begin position="129"/>
        <end position="228"/>
    </location>
</feature>
<dbReference type="Gene3D" id="3.40.50.2300">
    <property type="match status" value="1"/>
</dbReference>
<dbReference type="Pfam" id="PF00486">
    <property type="entry name" value="Trans_reg_C"/>
    <property type="match status" value="1"/>
</dbReference>
<feature type="domain" description="Response regulatory" evidence="4">
    <location>
        <begin position="6"/>
        <end position="119"/>
    </location>
</feature>
<dbReference type="GO" id="GO:0000976">
    <property type="term" value="F:transcription cis-regulatory region binding"/>
    <property type="evidence" value="ECO:0007669"/>
    <property type="project" value="TreeGrafter"/>
</dbReference>
<proteinExistence type="predicted"/>
<dbReference type="SMART" id="SM00448">
    <property type="entry name" value="REC"/>
    <property type="match status" value="1"/>
</dbReference>
<evidence type="ECO:0000259" key="5">
    <source>
        <dbReference type="PROSITE" id="PS51755"/>
    </source>
</evidence>
<dbReference type="GO" id="GO:0032993">
    <property type="term" value="C:protein-DNA complex"/>
    <property type="evidence" value="ECO:0007669"/>
    <property type="project" value="TreeGrafter"/>
</dbReference>
<dbReference type="InterPro" id="IPR036388">
    <property type="entry name" value="WH-like_DNA-bd_sf"/>
</dbReference>
<dbReference type="CDD" id="cd17620">
    <property type="entry name" value="REC_OmpR_KdpE-like"/>
    <property type="match status" value="1"/>
</dbReference>
<protein>
    <submittedName>
        <fullName evidence="6">Response regulator transcription factor</fullName>
    </submittedName>
</protein>
<dbReference type="GO" id="GO:0006355">
    <property type="term" value="P:regulation of DNA-templated transcription"/>
    <property type="evidence" value="ECO:0007669"/>
    <property type="project" value="InterPro"/>
</dbReference>
<dbReference type="InterPro" id="IPR011006">
    <property type="entry name" value="CheY-like_superfamily"/>
</dbReference>
<keyword evidence="2" id="KW-0597">Phosphoprotein</keyword>
<keyword evidence="1 3" id="KW-0238">DNA-binding</keyword>
<dbReference type="Pfam" id="PF00072">
    <property type="entry name" value="Response_reg"/>
    <property type="match status" value="1"/>
</dbReference>
<comment type="caution">
    <text evidence="6">The sequence shown here is derived from an EMBL/GenBank/DDBJ whole genome shotgun (WGS) entry which is preliminary data.</text>
</comment>
<evidence type="ECO:0000259" key="4">
    <source>
        <dbReference type="PROSITE" id="PS50110"/>
    </source>
</evidence>
<evidence type="ECO:0000313" key="6">
    <source>
        <dbReference type="EMBL" id="MCW6512224.1"/>
    </source>
</evidence>
<dbReference type="AlphaFoldDB" id="A0AA41Z111"/>
<sequence length="236" mass="25691">MPASRYILVVDDEPQIHRFLRPTLVAAGFTVASAFTGAEALEKIRVSPPELIVLDLGLTDMDGSDVLAAIRQTSSVPVVILSARDNEAEKVALLNAGADDYVSKPFGVDELIARINTALRHAVTSAGATVVFETGDLRVDTLAHRVTLKGEPIKLTPREYDLLHLLARHAGRMLTHQHILHEVWGPTHGAHAQYLRVFVSRLRQKIEVDAAQPRLLLTEAGVGYRLAAPANLATHT</sequence>
<dbReference type="CDD" id="cd00383">
    <property type="entry name" value="trans_reg_C"/>
    <property type="match status" value="1"/>
</dbReference>
<dbReference type="SMART" id="SM00862">
    <property type="entry name" value="Trans_reg_C"/>
    <property type="match status" value="1"/>
</dbReference>
<name>A0AA41Z111_9HYPH</name>
<dbReference type="GO" id="GO:0005829">
    <property type="term" value="C:cytosol"/>
    <property type="evidence" value="ECO:0007669"/>
    <property type="project" value="TreeGrafter"/>
</dbReference>
<keyword evidence="7" id="KW-1185">Reference proteome</keyword>
<gene>
    <name evidence="6" type="ORF">M8523_30325</name>
</gene>
<dbReference type="GO" id="GO:0000156">
    <property type="term" value="F:phosphorelay response regulator activity"/>
    <property type="evidence" value="ECO:0007669"/>
    <property type="project" value="TreeGrafter"/>
</dbReference>
<dbReference type="InterPro" id="IPR001867">
    <property type="entry name" value="OmpR/PhoB-type_DNA-bd"/>
</dbReference>
<dbReference type="RefSeq" id="WP_282588600.1">
    <property type="nucleotide sequence ID" value="NZ_JAMOIM010000043.1"/>
</dbReference>
<evidence type="ECO:0000256" key="2">
    <source>
        <dbReference type="PROSITE-ProRule" id="PRU00169"/>
    </source>
</evidence>
<dbReference type="InterPro" id="IPR039420">
    <property type="entry name" value="WalR-like"/>
</dbReference>
<dbReference type="Gene3D" id="1.10.10.10">
    <property type="entry name" value="Winged helix-like DNA-binding domain superfamily/Winged helix DNA-binding domain"/>
    <property type="match status" value="1"/>
</dbReference>
<dbReference type="PROSITE" id="PS50110">
    <property type="entry name" value="RESPONSE_REGULATORY"/>
    <property type="match status" value="1"/>
</dbReference>
<dbReference type="InterPro" id="IPR001789">
    <property type="entry name" value="Sig_transdc_resp-reg_receiver"/>
</dbReference>
<reference evidence="6" key="1">
    <citation type="submission" date="2022-05" db="EMBL/GenBank/DDBJ databases">
        <authorList>
            <person name="Pankratov T."/>
        </authorList>
    </citation>
    <scope>NUCLEOTIDE SEQUENCE</scope>
    <source>
        <strain evidence="6">BP6-180914</strain>
    </source>
</reference>
<dbReference type="Proteomes" id="UP001165667">
    <property type="component" value="Unassembled WGS sequence"/>
</dbReference>
<accession>A0AA41Z111</accession>
<dbReference type="Gene3D" id="6.10.250.690">
    <property type="match status" value="1"/>
</dbReference>